<proteinExistence type="predicted"/>
<evidence type="ECO:0000313" key="1">
    <source>
        <dbReference type="EMBL" id="EER75620.1"/>
    </source>
</evidence>
<sequence length="71" mass="8203">MEQEVLDRVGTLKGKMFSVQLHQDELLYHIGVNNTTFARVQKGIASKEKTNEVLSKAESYVNELWEARHEQ</sequence>
<dbReference type="Proteomes" id="UP000004528">
    <property type="component" value="Unassembled WGS sequence"/>
</dbReference>
<organism evidence="1 2">
    <name type="scientific">Weissella paramesenteroides ATCC 33313</name>
    <dbReference type="NCBI Taxonomy" id="585506"/>
    <lineage>
        <taxon>Bacteria</taxon>
        <taxon>Bacillati</taxon>
        <taxon>Bacillota</taxon>
        <taxon>Bacilli</taxon>
        <taxon>Lactobacillales</taxon>
        <taxon>Lactobacillaceae</taxon>
        <taxon>Weissella</taxon>
    </lineage>
</organism>
<dbReference type="AlphaFoldDB" id="C5R836"/>
<dbReference type="RefSeq" id="WP_002829053.1">
    <property type="nucleotide sequence ID" value="NZ_GG697136.1"/>
</dbReference>
<dbReference type="EMBL" id="ACKU01000004">
    <property type="protein sequence ID" value="EER75620.1"/>
    <property type="molecule type" value="Genomic_DNA"/>
</dbReference>
<gene>
    <name evidence="1" type="ORF">HMPREF0877_0131</name>
</gene>
<protein>
    <recommendedName>
        <fullName evidence="3">XRE family transcriptional regulator</fullName>
    </recommendedName>
</protein>
<keyword evidence="2" id="KW-1185">Reference proteome</keyword>
<dbReference type="HOGENOM" id="CLU_2739039_0_0_9"/>
<name>C5R836_WEIPA</name>
<dbReference type="STRING" id="585506.HMPREF0877_0131"/>
<evidence type="ECO:0008006" key="3">
    <source>
        <dbReference type="Google" id="ProtNLM"/>
    </source>
</evidence>
<evidence type="ECO:0000313" key="2">
    <source>
        <dbReference type="Proteomes" id="UP000004528"/>
    </source>
</evidence>
<accession>C5R836</accession>
<reference evidence="1 2" key="1">
    <citation type="submission" date="2009-04" db="EMBL/GenBank/DDBJ databases">
        <authorList>
            <person name="Qin X."/>
            <person name="Bachman B."/>
            <person name="Battles P."/>
            <person name="Bell A."/>
            <person name="Bess C."/>
            <person name="Bickham C."/>
            <person name="Chaboub L."/>
            <person name="Chen D."/>
            <person name="Coyle M."/>
            <person name="Deiros D.R."/>
            <person name="Dinh H."/>
            <person name="Forbes L."/>
            <person name="Fowler G."/>
            <person name="Francisco L."/>
            <person name="Fu Q."/>
            <person name="Gubbala S."/>
            <person name="Hale W."/>
            <person name="Han Y."/>
            <person name="Hemphill L."/>
            <person name="Highlander S.K."/>
            <person name="Hirani K."/>
            <person name="Hogues M."/>
            <person name="Jackson L."/>
            <person name="Jakkamsetti A."/>
            <person name="Javaid M."/>
            <person name="Jiang H."/>
            <person name="Korchina V."/>
            <person name="Kovar C."/>
            <person name="Lara F."/>
            <person name="Lee S."/>
            <person name="Mata R."/>
            <person name="Mathew T."/>
            <person name="Moen C."/>
            <person name="Morales K."/>
            <person name="Munidasa M."/>
            <person name="Nazareth L."/>
            <person name="Ngo R."/>
            <person name="Nguyen L."/>
            <person name="Okwuonu G."/>
            <person name="Ongeri F."/>
            <person name="Patil S."/>
            <person name="Petrosino J."/>
            <person name="Pham C."/>
            <person name="Pham P."/>
            <person name="Pu L.-L."/>
            <person name="Puazo M."/>
            <person name="Raj R."/>
            <person name="Reid J."/>
            <person name="Rouhana J."/>
            <person name="Saada N."/>
            <person name="Shang Y."/>
            <person name="Simmons D."/>
            <person name="Thornton R."/>
            <person name="Warren J."/>
            <person name="Weissenberger G."/>
            <person name="Zhang J."/>
            <person name="Zhang L."/>
            <person name="Zhou C."/>
            <person name="Zhu D."/>
            <person name="Muzny D."/>
            <person name="Worley K."/>
            <person name="Gibbs R."/>
        </authorList>
    </citation>
    <scope>NUCLEOTIDE SEQUENCE [LARGE SCALE GENOMIC DNA]</scope>
    <source>
        <strain evidence="1 2">ATCC 33313</strain>
    </source>
</reference>
<comment type="caution">
    <text evidence="1">The sequence shown here is derived from an EMBL/GenBank/DDBJ whole genome shotgun (WGS) entry which is preliminary data.</text>
</comment>